<protein>
    <recommendedName>
        <fullName evidence="4">DUF2690 domain-containing protein</fullName>
    </recommendedName>
</protein>
<dbReference type="Proteomes" id="UP001165074">
    <property type="component" value="Unassembled WGS sequence"/>
</dbReference>
<sequence length="161" mass="17129">MRIRRLTVLLAVAATAGITVTTLATTASAATGRTARPNAACDETAGKYAGHVITSYDITGGDDSTQGVPGGTLQVWASEKCRTLWTRTVKLPEYTNSPYYTVAAISYYDAATGTWVKKSTEKATTDDVESPTVPAPRAGSFPIEGGFVGPYQFNTAQTFRY</sequence>
<evidence type="ECO:0000256" key="1">
    <source>
        <dbReference type="SAM" id="SignalP"/>
    </source>
</evidence>
<keyword evidence="3" id="KW-1185">Reference proteome</keyword>
<gene>
    <name evidence="2" type="ORF">Airi02_061050</name>
</gene>
<proteinExistence type="predicted"/>
<feature type="signal peptide" evidence="1">
    <location>
        <begin position="1"/>
        <end position="29"/>
    </location>
</feature>
<organism evidence="2 3">
    <name type="scientific">Actinoallomurus iriomotensis</name>
    <dbReference type="NCBI Taxonomy" id="478107"/>
    <lineage>
        <taxon>Bacteria</taxon>
        <taxon>Bacillati</taxon>
        <taxon>Actinomycetota</taxon>
        <taxon>Actinomycetes</taxon>
        <taxon>Streptosporangiales</taxon>
        <taxon>Thermomonosporaceae</taxon>
        <taxon>Actinoallomurus</taxon>
    </lineage>
</organism>
<name>A0A9W6W3P2_9ACTN</name>
<reference evidence="2" key="1">
    <citation type="submission" date="2023-03" db="EMBL/GenBank/DDBJ databases">
        <title>Actinoallomurus iriomotensis NBRC 103684.</title>
        <authorList>
            <person name="Ichikawa N."/>
            <person name="Sato H."/>
            <person name="Tonouchi N."/>
        </authorList>
    </citation>
    <scope>NUCLEOTIDE SEQUENCE</scope>
    <source>
        <strain evidence="2">NBRC 103684</strain>
    </source>
</reference>
<dbReference type="AlphaFoldDB" id="A0A9W6W3P2"/>
<evidence type="ECO:0000313" key="3">
    <source>
        <dbReference type="Proteomes" id="UP001165074"/>
    </source>
</evidence>
<dbReference type="EMBL" id="BSTK01000009">
    <property type="protein sequence ID" value="GLY88176.1"/>
    <property type="molecule type" value="Genomic_DNA"/>
</dbReference>
<accession>A0A9W6W3P2</accession>
<comment type="caution">
    <text evidence="2">The sequence shown here is derived from an EMBL/GenBank/DDBJ whole genome shotgun (WGS) entry which is preliminary data.</text>
</comment>
<evidence type="ECO:0000313" key="2">
    <source>
        <dbReference type="EMBL" id="GLY88176.1"/>
    </source>
</evidence>
<keyword evidence="1" id="KW-0732">Signal</keyword>
<evidence type="ECO:0008006" key="4">
    <source>
        <dbReference type="Google" id="ProtNLM"/>
    </source>
</evidence>
<feature type="chain" id="PRO_5040829311" description="DUF2690 domain-containing protein" evidence="1">
    <location>
        <begin position="30"/>
        <end position="161"/>
    </location>
</feature>